<evidence type="ECO:0000259" key="1">
    <source>
        <dbReference type="PROSITE" id="PS50801"/>
    </source>
</evidence>
<gene>
    <name evidence="2" type="ORF">SAMN04489713_11345</name>
</gene>
<dbReference type="SUPFAM" id="SSF52091">
    <property type="entry name" value="SpoIIaa-like"/>
    <property type="match status" value="1"/>
</dbReference>
<dbReference type="CDD" id="cd07043">
    <property type="entry name" value="STAS_anti-anti-sigma_factors"/>
    <property type="match status" value="1"/>
</dbReference>
<name>A0A1I5P9B8_9ACTN</name>
<dbReference type="AlphaFoldDB" id="A0A1I5P9B8"/>
<dbReference type="InterPro" id="IPR002645">
    <property type="entry name" value="STAS_dom"/>
</dbReference>
<keyword evidence="3" id="KW-1185">Reference proteome</keyword>
<organism evidence="2 3">
    <name type="scientific">Actinomadura madurae</name>
    <dbReference type="NCBI Taxonomy" id="1993"/>
    <lineage>
        <taxon>Bacteria</taxon>
        <taxon>Bacillati</taxon>
        <taxon>Actinomycetota</taxon>
        <taxon>Actinomycetes</taxon>
        <taxon>Streptosporangiales</taxon>
        <taxon>Thermomonosporaceae</taxon>
        <taxon>Actinomadura</taxon>
    </lineage>
</organism>
<dbReference type="InterPro" id="IPR036513">
    <property type="entry name" value="STAS_dom_sf"/>
</dbReference>
<dbReference type="InParanoid" id="A0A1I5P9B8"/>
<dbReference type="PROSITE" id="PS50801">
    <property type="entry name" value="STAS"/>
    <property type="match status" value="1"/>
</dbReference>
<dbReference type="Proteomes" id="UP000183413">
    <property type="component" value="Unassembled WGS sequence"/>
</dbReference>
<proteinExistence type="predicted"/>
<dbReference type="RefSeq" id="WP_075023206.1">
    <property type="nucleotide sequence ID" value="NZ_FOVH01000013.1"/>
</dbReference>
<accession>A0A1I5P9B8</accession>
<sequence>MPFRTPTGITVELTGQHAVLRLPSQVDFANYDDLHTCAQRLLDDGVPAMIFDLTSCEYCDSSVVDAILRAHRRAGELNTPLTLRLPPSGIVRRVCAITGVTRIVPFEESAASVHRESRFRLGSPERRFRR</sequence>
<dbReference type="Pfam" id="PF01740">
    <property type="entry name" value="STAS"/>
    <property type="match status" value="1"/>
</dbReference>
<dbReference type="PANTHER" id="PTHR33495:SF2">
    <property type="entry name" value="ANTI-SIGMA FACTOR ANTAGONIST TM_1081-RELATED"/>
    <property type="match status" value="1"/>
</dbReference>
<protein>
    <submittedName>
        <fullName evidence="2">Anti-anti-sigma factor</fullName>
    </submittedName>
</protein>
<dbReference type="PANTHER" id="PTHR33495">
    <property type="entry name" value="ANTI-SIGMA FACTOR ANTAGONIST TM_1081-RELATED-RELATED"/>
    <property type="match status" value="1"/>
</dbReference>
<dbReference type="GO" id="GO:0043856">
    <property type="term" value="F:anti-sigma factor antagonist activity"/>
    <property type="evidence" value="ECO:0007669"/>
    <property type="project" value="TreeGrafter"/>
</dbReference>
<feature type="domain" description="STAS" evidence="1">
    <location>
        <begin position="7"/>
        <end position="114"/>
    </location>
</feature>
<evidence type="ECO:0000313" key="2">
    <source>
        <dbReference type="EMBL" id="SFP30537.1"/>
    </source>
</evidence>
<dbReference type="Gene3D" id="3.30.750.24">
    <property type="entry name" value="STAS domain"/>
    <property type="match status" value="1"/>
</dbReference>
<evidence type="ECO:0000313" key="3">
    <source>
        <dbReference type="Proteomes" id="UP000183413"/>
    </source>
</evidence>
<dbReference type="STRING" id="1993.SAMN04489713_11345"/>
<dbReference type="EMBL" id="FOVH01000013">
    <property type="protein sequence ID" value="SFP30537.1"/>
    <property type="molecule type" value="Genomic_DNA"/>
</dbReference>
<reference evidence="2 3" key="1">
    <citation type="submission" date="2016-10" db="EMBL/GenBank/DDBJ databases">
        <authorList>
            <person name="de Groot N.N."/>
        </authorList>
    </citation>
    <scope>NUCLEOTIDE SEQUENCE [LARGE SCALE GENOMIC DNA]</scope>
    <source>
        <strain evidence="2 3">DSM 43067</strain>
    </source>
</reference>